<dbReference type="InterPro" id="IPR003122">
    <property type="entry name" value="Tar_rcpt_lig-bd"/>
</dbReference>
<comment type="subcellular location">
    <subcellularLocation>
        <location evidence="1">Cell inner membrane</location>
        <topology evidence="1">Multi-pass membrane protein</topology>
    </subcellularLocation>
</comment>
<dbReference type="PROSITE" id="PS50111">
    <property type="entry name" value="CHEMOTAXIS_TRANSDUC_2"/>
    <property type="match status" value="1"/>
</dbReference>
<organism evidence="16 18">
    <name type="scientific">Yersinia nurmii</name>
    <dbReference type="NCBI Taxonomy" id="685706"/>
    <lineage>
        <taxon>Bacteria</taxon>
        <taxon>Pseudomonadati</taxon>
        <taxon>Pseudomonadota</taxon>
        <taxon>Gammaproteobacteria</taxon>
        <taxon>Enterobacterales</taxon>
        <taxon>Yersiniaceae</taxon>
        <taxon>Yersinia</taxon>
    </lineage>
</organism>
<dbReference type="CDD" id="cd11386">
    <property type="entry name" value="MCP_signal"/>
    <property type="match status" value="1"/>
</dbReference>
<evidence type="ECO:0000256" key="11">
    <source>
        <dbReference type="PROSITE-ProRule" id="PRU00284"/>
    </source>
</evidence>
<evidence type="ECO:0000256" key="10">
    <source>
        <dbReference type="ARBA" id="ARBA00029447"/>
    </source>
</evidence>
<dbReference type="SMART" id="SM00304">
    <property type="entry name" value="HAMP"/>
    <property type="match status" value="1"/>
</dbReference>
<dbReference type="SMART" id="SM00283">
    <property type="entry name" value="MA"/>
    <property type="match status" value="1"/>
</dbReference>
<accession>A0AAW7K7I3</accession>
<dbReference type="Gene3D" id="1.20.120.30">
    <property type="entry name" value="Aspartate receptor, ligand-binding domain"/>
    <property type="match status" value="1"/>
</dbReference>
<evidence type="ECO:0000256" key="4">
    <source>
        <dbReference type="ARBA" id="ARBA00022500"/>
    </source>
</evidence>
<dbReference type="Proteomes" id="UP001167864">
    <property type="component" value="Unassembled WGS sequence"/>
</dbReference>
<reference evidence="16" key="2">
    <citation type="submission" date="2023-06" db="EMBL/GenBank/DDBJ databases">
        <authorList>
            <person name="Polev D.E."/>
            <person name="Saitova A.T."/>
            <person name="Bogumilchik E.A."/>
            <person name="Kokorina G.I."/>
            <person name="Voskresenskaia E.A."/>
        </authorList>
    </citation>
    <scope>NUCLEOTIDE SEQUENCE</scope>
    <source>
        <strain evidence="16">2145 StPb PI</strain>
    </source>
</reference>
<dbReference type="GO" id="GO:0005886">
    <property type="term" value="C:plasma membrane"/>
    <property type="evidence" value="ECO:0007669"/>
    <property type="project" value="UniProtKB-SubCell"/>
</dbReference>
<dbReference type="Proteomes" id="UP000040578">
    <property type="component" value="Unassembled WGS sequence"/>
</dbReference>
<gene>
    <name evidence="15" type="primary">tap_1</name>
    <name evidence="15" type="ORF">ERS137967_01311</name>
    <name evidence="16" type="ORF">QVN42_15855</name>
</gene>
<evidence type="ECO:0000256" key="5">
    <source>
        <dbReference type="ARBA" id="ARBA00022519"/>
    </source>
</evidence>
<proteinExistence type="inferred from homology"/>
<keyword evidence="6 12" id="KW-0812">Transmembrane</keyword>
<evidence type="ECO:0000256" key="9">
    <source>
        <dbReference type="ARBA" id="ARBA00023224"/>
    </source>
</evidence>
<sequence length="543" mass="58598">MFGRIRISTSFFLLLMMICSIQLISSGLSFTAFRADYQNLNRVDLSSQQRDALSLSWVSLLQARNTLNRAATRAALNVPQEKVNELMGNARSSLQKADLYFNQFLAVPRVDTSAGELTDATQASYQNLRAALRELIVFLEAGKLQEFMDQPTQKTQDLFEADFVQYLQHTSEIIAESGHENGQAYLLSKWIFAGAVVLVISMAISCLIWLRTMFVTPLAIMREHFDRIAQGDLAGNILVTGRNEISQLFGSLRIMQQSLISTVSKVRDGTESMLTGIQEISAGNNDLSARTEQQAASLEETAASMEQLTATVKQNADNARQATLLAKDASATAAKGGALASDVVSTMHEIAASSHKIGAITSVIDGIAFQTNILALNAAVEAARAGEQGRGFAVVAGEVRNLAQRSAQAAKEIKGLIDESVGRVRQGSTLVENSGTTMEEIVRSVTRVTDIMGEIASASDEQSRGIEQVSLAVTQMDQVTQQNAALVEEAASAANALEEQAGYLSHAVSVFRLAQDGYDGDWQEATGADKQPVVKEISDCQTA</sequence>
<feature type="domain" description="Methyl-accepting transducer" evidence="13">
    <location>
        <begin position="269"/>
        <end position="498"/>
    </location>
</feature>
<name>A0AAW7K7I3_9GAMM</name>
<feature type="transmembrane region" description="Helical" evidence="12">
    <location>
        <begin position="190"/>
        <end position="210"/>
    </location>
</feature>
<dbReference type="Pfam" id="PF00672">
    <property type="entry name" value="HAMP"/>
    <property type="match status" value="1"/>
</dbReference>
<dbReference type="PROSITE" id="PS00538">
    <property type="entry name" value="CHEMOTAXIS_TRANSDUC_1"/>
    <property type="match status" value="1"/>
</dbReference>
<evidence type="ECO:0000313" key="16">
    <source>
        <dbReference type="EMBL" id="MDN0088829.1"/>
    </source>
</evidence>
<keyword evidence="3" id="KW-0488">Methylation</keyword>
<dbReference type="EMBL" id="JAUEHU010000017">
    <property type="protein sequence ID" value="MDN0088829.1"/>
    <property type="molecule type" value="Genomic_DNA"/>
</dbReference>
<evidence type="ECO:0000259" key="14">
    <source>
        <dbReference type="PROSITE" id="PS50885"/>
    </source>
</evidence>
<dbReference type="Pfam" id="PF00015">
    <property type="entry name" value="MCPsignal"/>
    <property type="match status" value="1"/>
</dbReference>
<comment type="similarity">
    <text evidence="10">Belongs to the methyl-accepting chemotaxis (MCP) protein family.</text>
</comment>
<dbReference type="PANTHER" id="PTHR43531">
    <property type="entry name" value="PROTEIN ICFG"/>
    <property type="match status" value="1"/>
</dbReference>
<dbReference type="Gene3D" id="1.10.287.950">
    <property type="entry name" value="Methyl-accepting chemotaxis protein"/>
    <property type="match status" value="1"/>
</dbReference>
<dbReference type="CDD" id="cd06225">
    <property type="entry name" value="HAMP"/>
    <property type="match status" value="1"/>
</dbReference>
<reference evidence="15 17" key="1">
    <citation type="submission" date="2015-03" db="EMBL/GenBank/DDBJ databases">
        <authorList>
            <consortium name="Pathogen Informatics"/>
            <person name="Murphy D."/>
        </authorList>
    </citation>
    <scope>NUCLEOTIDE SEQUENCE [LARGE SCALE GENOMIC DNA]</scope>
    <source>
        <strain evidence="15">Type strain: CIP110231</strain>
        <strain evidence="17">type strain: CIP110231</strain>
    </source>
</reference>
<dbReference type="CDD" id="cd19407">
    <property type="entry name" value="Tar_Tsr_sensor"/>
    <property type="match status" value="1"/>
</dbReference>
<evidence type="ECO:0000256" key="3">
    <source>
        <dbReference type="ARBA" id="ARBA00022481"/>
    </source>
</evidence>
<evidence type="ECO:0000313" key="17">
    <source>
        <dbReference type="Proteomes" id="UP000040578"/>
    </source>
</evidence>
<dbReference type="InterPro" id="IPR004089">
    <property type="entry name" value="MCPsignal_dom"/>
</dbReference>
<dbReference type="GO" id="GO:0007165">
    <property type="term" value="P:signal transduction"/>
    <property type="evidence" value="ECO:0007669"/>
    <property type="project" value="UniProtKB-KW"/>
</dbReference>
<dbReference type="Pfam" id="PF02203">
    <property type="entry name" value="TarH"/>
    <property type="match status" value="1"/>
</dbReference>
<evidence type="ECO:0000256" key="1">
    <source>
        <dbReference type="ARBA" id="ARBA00004429"/>
    </source>
</evidence>
<evidence type="ECO:0000313" key="15">
    <source>
        <dbReference type="EMBL" id="CNE34117.1"/>
    </source>
</evidence>
<keyword evidence="4" id="KW-0145">Chemotaxis</keyword>
<evidence type="ECO:0000256" key="2">
    <source>
        <dbReference type="ARBA" id="ARBA00022475"/>
    </source>
</evidence>
<dbReference type="SUPFAM" id="SSF58104">
    <property type="entry name" value="Methyl-accepting chemotaxis protein (MCP) signaling domain"/>
    <property type="match status" value="1"/>
</dbReference>
<evidence type="ECO:0000256" key="12">
    <source>
        <dbReference type="SAM" id="Phobius"/>
    </source>
</evidence>
<protein>
    <submittedName>
        <fullName evidence="16">Methyl-accepting chemotaxis protein</fullName>
    </submittedName>
</protein>
<dbReference type="PROSITE" id="PS50885">
    <property type="entry name" value="HAMP"/>
    <property type="match status" value="1"/>
</dbReference>
<evidence type="ECO:0000256" key="6">
    <source>
        <dbReference type="ARBA" id="ARBA00022692"/>
    </source>
</evidence>
<dbReference type="RefSeq" id="WP_049597490.1">
    <property type="nucleotide sequence ID" value="NZ_CPYD01000004.1"/>
</dbReference>
<keyword evidence="9 11" id="KW-0807">Transducer</keyword>
<evidence type="ECO:0000256" key="7">
    <source>
        <dbReference type="ARBA" id="ARBA00022989"/>
    </source>
</evidence>
<dbReference type="GO" id="GO:0006935">
    <property type="term" value="P:chemotaxis"/>
    <property type="evidence" value="ECO:0007669"/>
    <property type="project" value="UniProtKB-KW"/>
</dbReference>
<keyword evidence="7 12" id="KW-1133">Transmembrane helix</keyword>
<dbReference type="InterPro" id="IPR004091">
    <property type="entry name" value="Chemotax_Me-accpt_rcpt_Me-site"/>
</dbReference>
<dbReference type="InterPro" id="IPR035440">
    <property type="entry name" value="4HB_MCP_dom_sf"/>
</dbReference>
<evidence type="ECO:0000313" key="18">
    <source>
        <dbReference type="Proteomes" id="UP001167864"/>
    </source>
</evidence>
<feature type="transmembrane region" description="Helical" evidence="12">
    <location>
        <begin position="12"/>
        <end position="33"/>
    </location>
</feature>
<dbReference type="GO" id="GO:0004888">
    <property type="term" value="F:transmembrane signaling receptor activity"/>
    <property type="evidence" value="ECO:0007669"/>
    <property type="project" value="InterPro"/>
</dbReference>
<dbReference type="InterPro" id="IPR004090">
    <property type="entry name" value="Chemotax_Me-accpt_rcpt"/>
</dbReference>
<dbReference type="PANTHER" id="PTHR43531:SF14">
    <property type="entry name" value="METHYL-ACCEPTING CHEMOTAXIS PROTEIN I-RELATED"/>
    <property type="match status" value="1"/>
</dbReference>
<dbReference type="InterPro" id="IPR003660">
    <property type="entry name" value="HAMP_dom"/>
</dbReference>
<keyword evidence="5" id="KW-0997">Cell inner membrane</keyword>
<keyword evidence="8 12" id="KW-0472">Membrane</keyword>
<dbReference type="SMART" id="SM00319">
    <property type="entry name" value="TarH"/>
    <property type="match status" value="1"/>
</dbReference>
<dbReference type="InterPro" id="IPR051310">
    <property type="entry name" value="MCP_chemotaxis"/>
</dbReference>
<dbReference type="SUPFAM" id="SSF47170">
    <property type="entry name" value="Aspartate receptor, ligand-binding domain"/>
    <property type="match status" value="1"/>
</dbReference>
<evidence type="ECO:0000256" key="8">
    <source>
        <dbReference type="ARBA" id="ARBA00023136"/>
    </source>
</evidence>
<dbReference type="FunFam" id="1.10.287.950:FF:000001">
    <property type="entry name" value="Methyl-accepting chemotaxis sensory transducer"/>
    <property type="match status" value="1"/>
</dbReference>
<keyword evidence="17" id="KW-1185">Reference proteome</keyword>
<dbReference type="EMBL" id="CPYD01000004">
    <property type="protein sequence ID" value="CNE34117.1"/>
    <property type="molecule type" value="Genomic_DNA"/>
</dbReference>
<feature type="domain" description="HAMP" evidence="14">
    <location>
        <begin position="212"/>
        <end position="264"/>
    </location>
</feature>
<comment type="caution">
    <text evidence="16">The sequence shown here is derived from an EMBL/GenBank/DDBJ whole genome shotgun (WGS) entry which is preliminary data.</text>
</comment>
<dbReference type="PRINTS" id="PR00260">
    <property type="entry name" value="CHEMTRNSDUCR"/>
</dbReference>
<dbReference type="AlphaFoldDB" id="A0AAW7K7I3"/>
<keyword evidence="2" id="KW-1003">Cell membrane</keyword>
<evidence type="ECO:0000259" key="13">
    <source>
        <dbReference type="PROSITE" id="PS50111"/>
    </source>
</evidence>